<dbReference type="EMBL" id="JADBJN010000002">
    <property type="protein sequence ID" value="KAG5676264.1"/>
    <property type="molecule type" value="Genomic_DNA"/>
</dbReference>
<dbReference type="Proteomes" id="UP001107558">
    <property type="component" value="Chromosome 2"/>
</dbReference>
<dbReference type="AlphaFoldDB" id="A0A9J6C309"/>
<evidence type="ECO:0000313" key="1">
    <source>
        <dbReference type="EMBL" id="KAG5676264.1"/>
    </source>
</evidence>
<sequence length="107" mass="12766">MNKSFKLRSILNYLSRRIEAVRVRFEIVKKAIENIKNILNIIIILLSKTNFWKSFINRTIDTNIIETMLFEIRLQQEAIDDELFEIEEELYAIESDLSQQTPSENEE</sequence>
<keyword evidence="2" id="KW-1185">Reference proteome</keyword>
<reference evidence="1" key="1">
    <citation type="submission" date="2021-03" db="EMBL/GenBank/DDBJ databases">
        <title>Chromosome level genome of the anhydrobiotic midge Polypedilum vanderplanki.</title>
        <authorList>
            <person name="Yoshida Y."/>
            <person name="Kikawada T."/>
            <person name="Gusev O."/>
        </authorList>
    </citation>
    <scope>NUCLEOTIDE SEQUENCE</scope>
    <source>
        <strain evidence="1">NIAS01</strain>
        <tissue evidence="1">Whole body or cell culture</tissue>
    </source>
</reference>
<proteinExistence type="predicted"/>
<accession>A0A9J6C309</accession>
<comment type="caution">
    <text evidence="1">The sequence shown here is derived from an EMBL/GenBank/DDBJ whole genome shotgun (WGS) entry which is preliminary data.</text>
</comment>
<gene>
    <name evidence="1" type="ORF">PVAND_006112</name>
</gene>
<protein>
    <submittedName>
        <fullName evidence="1">Uncharacterized protein</fullName>
    </submittedName>
</protein>
<evidence type="ECO:0000313" key="2">
    <source>
        <dbReference type="Proteomes" id="UP001107558"/>
    </source>
</evidence>
<name>A0A9J6C309_POLVA</name>
<organism evidence="1 2">
    <name type="scientific">Polypedilum vanderplanki</name>
    <name type="common">Sleeping chironomid midge</name>
    <dbReference type="NCBI Taxonomy" id="319348"/>
    <lineage>
        <taxon>Eukaryota</taxon>
        <taxon>Metazoa</taxon>
        <taxon>Ecdysozoa</taxon>
        <taxon>Arthropoda</taxon>
        <taxon>Hexapoda</taxon>
        <taxon>Insecta</taxon>
        <taxon>Pterygota</taxon>
        <taxon>Neoptera</taxon>
        <taxon>Endopterygota</taxon>
        <taxon>Diptera</taxon>
        <taxon>Nematocera</taxon>
        <taxon>Chironomoidea</taxon>
        <taxon>Chironomidae</taxon>
        <taxon>Chironominae</taxon>
        <taxon>Polypedilum</taxon>
        <taxon>Polypedilum</taxon>
    </lineage>
</organism>